<proteinExistence type="predicted"/>
<evidence type="ECO:0000313" key="3">
    <source>
        <dbReference type="Proteomes" id="UP001642540"/>
    </source>
</evidence>
<gene>
    <name evidence="2" type="ORF">ODALV1_LOCUS4353</name>
</gene>
<protein>
    <submittedName>
        <fullName evidence="2">Uncharacterized protein</fullName>
    </submittedName>
</protein>
<evidence type="ECO:0000256" key="1">
    <source>
        <dbReference type="SAM" id="MobiDB-lite"/>
    </source>
</evidence>
<organism evidence="2 3">
    <name type="scientific">Orchesella dallaii</name>
    <dbReference type="NCBI Taxonomy" id="48710"/>
    <lineage>
        <taxon>Eukaryota</taxon>
        <taxon>Metazoa</taxon>
        <taxon>Ecdysozoa</taxon>
        <taxon>Arthropoda</taxon>
        <taxon>Hexapoda</taxon>
        <taxon>Collembola</taxon>
        <taxon>Entomobryomorpha</taxon>
        <taxon>Entomobryoidea</taxon>
        <taxon>Orchesellidae</taxon>
        <taxon>Orchesellinae</taxon>
        <taxon>Orchesella</taxon>
    </lineage>
</organism>
<dbReference type="EMBL" id="CAXLJM020000013">
    <property type="protein sequence ID" value="CAL8079399.1"/>
    <property type="molecule type" value="Genomic_DNA"/>
</dbReference>
<comment type="caution">
    <text evidence="2">The sequence shown here is derived from an EMBL/GenBank/DDBJ whole genome shotgun (WGS) entry which is preliminary data.</text>
</comment>
<accession>A0ABP1PVS3</accession>
<feature type="compositionally biased region" description="Basic and acidic residues" evidence="1">
    <location>
        <begin position="9"/>
        <end position="24"/>
    </location>
</feature>
<name>A0ABP1PVS3_9HEXA</name>
<feature type="region of interest" description="Disordered" evidence="1">
    <location>
        <begin position="1"/>
        <end position="62"/>
    </location>
</feature>
<keyword evidence="3" id="KW-1185">Reference proteome</keyword>
<dbReference type="Proteomes" id="UP001642540">
    <property type="component" value="Unassembled WGS sequence"/>
</dbReference>
<evidence type="ECO:0000313" key="2">
    <source>
        <dbReference type="EMBL" id="CAL8079399.1"/>
    </source>
</evidence>
<sequence length="85" mass="9871">MNGNLCYSYRDEGNERGDVGKNEATDEGDDSEVEKSSDKDEDDPSDKMKEHHSGDEPADDDEEINKLRLYHLLYVYVLWNILFVR</sequence>
<feature type="compositionally biased region" description="Basic and acidic residues" evidence="1">
    <location>
        <begin position="45"/>
        <end position="55"/>
    </location>
</feature>
<reference evidence="2 3" key="1">
    <citation type="submission" date="2024-08" db="EMBL/GenBank/DDBJ databases">
        <authorList>
            <person name="Cucini C."/>
            <person name="Frati F."/>
        </authorList>
    </citation>
    <scope>NUCLEOTIDE SEQUENCE [LARGE SCALE GENOMIC DNA]</scope>
</reference>